<reference evidence="1" key="1">
    <citation type="submission" date="2013-12" db="EMBL/GenBank/DDBJ databases">
        <authorList>
            <person name="Omoto C.K."/>
            <person name="Sibley D."/>
            <person name="Venepally P."/>
            <person name="Hadjithomas M."/>
            <person name="Karamycheva S."/>
            <person name="Brunk B."/>
            <person name="Roos D."/>
            <person name="Caler E."/>
            <person name="Lorenzi H."/>
        </authorList>
    </citation>
    <scope>NUCLEOTIDE SEQUENCE</scope>
</reference>
<keyword evidence="2" id="KW-1185">Reference proteome</keyword>
<name>A0A023AZ24_GRENI</name>
<evidence type="ECO:0000313" key="1">
    <source>
        <dbReference type="EMBL" id="EZG43753.1"/>
    </source>
</evidence>
<sequence>MRLRLKDPAETVRECGDNIAKITPYLNWLYRWPFISPALSAAGTLLGIESRAKLETAIEVVADLLVASDPIEVPPCITTYAIHLSYLICLLAAGQSNENSLYDSMNLDQSSMNIGSYHYHTRQALMGWDGAVLTLFQSLWEVAGGEGLEDWEAEEWESITEAIERIFYARIMCYELSYCGRACGFSVSELETDLIRDDVLQGPLLLAVRFDDLDTIESIRAGIEERNTARVWKTLRSVFGSNLGYVGKVNPIITKWFAFGTEDFDQVFYDVEPKPTRDPAEAERWESIKSDLKNVTEAMVGILPPEDVFNKFTSFLNGKNENKNN</sequence>
<evidence type="ECO:0000313" key="2">
    <source>
        <dbReference type="Proteomes" id="UP000019763"/>
    </source>
</evidence>
<proteinExistence type="predicted"/>
<dbReference type="RefSeq" id="XP_011134638.1">
    <property type="nucleotide sequence ID" value="XM_011136336.1"/>
</dbReference>
<accession>A0A023AZ24</accession>
<dbReference type="VEuPathDB" id="CryptoDB:GNI_160400"/>
<dbReference type="Proteomes" id="UP000019763">
    <property type="component" value="Unassembled WGS sequence"/>
</dbReference>
<dbReference type="GeneID" id="22915557"/>
<gene>
    <name evidence="1" type="ORF">GNI_160400</name>
</gene>
<organism evidence="1 2">
    <name type="scientific">Gregarina niphandrodes</name>
    <name type="common">Septate eugregarine</name>
    <dbReference type="NCBI Taxonomy" id="110365"/>
    <lineage>
        <taxon>Eukaryota</taxon>
        <taxon>Sar</taxon>
        <taxon>Alveolata</taxon>
        <taxon>Apicomplexa</taxon>
        <taxon>Conoidasida</taxon>
        <taxon>Gregarinasina</taxon>
        <taxon>Eugregarinorida</taxon>
        <taxon>Gregarinidae</taxon>
        <taxon>Gregarina</taxon>
    </lineage>
</organism>
<dbReference type="AlphaFoldDB" id="A0A023AZ24"/>
<dbReference type="EMBL" id="AFNH02001196">
    <property type="protein sequence ID" value="EZG43753.1"/>
    <property type="molecule type" value="Genomic_DNA"/>
</dbReference>
<protein>
    <submittedName>
        <fullName evidence="1">Uncharacterized protein</fullName>
    </submittedName>
</protein>
<comment type="caution">
    <text evidence="1">The sequence shown here is derived from an EMBL/GenBank/DDBJ whole genome shotgun (WGS) entry which is preliminary data.</text>
</comment>